<protein>
    <submittedName>
        <fullName evidence="1">Uncharacterized protein</fullName>
    </submittedName>
</protein>
<proteinExistence type="predicted"/>
<evidence type="ECO:0000313" key="2">
    <source>
        <dbReference type="Proteomes" id="UP000256530"/>
    </source>
</evidence>
<comment type="caution">
    <text evidence="1">The sequence shown here is derived from an EMBL/GenBank/DDBJ whole genome shotgun (WGS) entry which is preliminary data.</text>
</comment>
<dbReference type="EMBL" id="QTTY01000030">
    <property type="protein sequence ID" value="REF24794.1"/>
    <property type="molecule type" value="Genomic_DNA"/>
</dbReference>
<sequence length="52" mass="6049">MIRLEMIIPAKGKNSAYQIVIINRGLDYRAETVLDRNVNKAEMEKIMLLMLK</sequence>
<dbReference type="Proteomes" id="UP000256530">
    <property type="component" value="Unassembled WGS sequence"/>
</dbReference>
<name>A0A3D9UFR0_BACMY</name>
<evidence type="ECO:0000313" key="1">
    <source>
        <dbReference type="EMBL" id="REF24794.1"/>
    </source>
</evidence>
<dbReference type="AlphaFoldDB" id="A0A3D9UFR0"/>
<gene>
    <name evidence="1" type="ORF">DET55_13069</name>
</gene>
<organism evidence="1 2">
    <name type="scientific">Bacillus mycoides</name>
    <dbReference type="NCBI Taxonomy" id="1405"/>
    <lineage>
        <taxon>Bacteria</taxon>
        <taxon>Bacillati</taxon>
        <taxon>Bacillota</taxon>
        <taxon>Bacilli</taxon>
        <taxon>Bacillales</taxon>
        <taxon>Bacillaceae</taxon>
        <taxon>Bacillus</taxon>
        <taxon>Bacillus cereus group</taxon>
    </lineage>
</organism>
<accession>A0A3D9UFR0</accession>
<dbReference type="RefSeq" id="WP_181777933.1">
    <property type="nucleotide sequence ID" value="NZ_QTTY01000030.1"/>
</dbReference>
<reference evidence="1 2" key="1">
    <citation type="submission" date="2018-08" db="EMBL/GenBank/DDBJ databases">
        <title>Freshwater and sediment microbial communities from various areas in North America, analyzing microbe dynamics in response to fracking.</title>
        <authorList>
            <person name="Lamendella R."/>
        </authorList>
    </citation>
    <scope>NUCLEOTIDE SEQUENCE [LARGE SCALE GENOMIC DNA]</scope>
    <source>
        <strain evidence="1 2">DB-1</strain>
    </source>
</reference>